<evidence type="ECO:0000256" key="3">
    <source>
        <dbReference type="ARBA" id="ARBA00022475"/>
    </source>
</evidence>
<evidence type="ECO:0000256" key="5">
    <source>
        <dbReference type="ARBA" id="ARBA00022989"/>
    </source>
</evidence>
<proteinExistence type="inferred from homology"/>
<sequence>MNLLLLCATLLALLSGPLLFGAARQRPAVLAYLDGFVLVAISGLVLLEVMPDTLLGGGPASLGFLLLGALGPSLLEHQLQHARRAHVAALVLAMVGLVLHSVADGTALAPQPGLGDEPNLALALAIAVHSVPVGLMVWWLLYPVFGAVFPALAIGGMCLGTITGYAFAGTVGGWLGATGWAWLQALVAGSILHVVFGRPHLGDTSAHRIARPPFEGLGNLSALGALLILETLHPAGHQGHPGMLDRLLDLSRLLAPALLLAWVGGSGWRHATRREPAPRSRIGGALAGLLRAEPDAPLHAHLLRTNAGIPLPGSLAWLAGASLLGLSTALLSLPLLGWRIAVARAGAALVLTLLVGGALGWLFRRTPVRVFRPLPPAAARLTPMAPVAAPLSVPPPPPRSTVRDELLSRVDREAPSLLAGLLFAAIAAPWLSMAPWAALPSWTLVVLSTLLGAVLGRNALAVTPIGAVLLGAGLPPAAVLGLVLAGPLLDPTLLIGLARLHGRNLAAAMAVLGLIGSLGAAFAVQHYGLPLLPAQSPGAGSGSATITNLQTLPLLGVLLLTAHSLLRRGGRQFFGSFLQYASHRHDHDC</sequence>
<accession>A0A1M5JV83</accession>
<dbReference type="InterPro" id="IPR005524">
    <property type="entry name" value="DUF318"/>
</dbReference>
<dbReference type="STRING" id="490188.SAMN04488068_0222"/>
<dbReference type="EMBL" id="FQWZ01000001">
    <property type="protein sequence ID" value="SHG44451.1"/>
    <property type="molecule type" value="Genomic_DNA"/>
</dbReference>
<dbReference type="Pfam" id="PF03773">
    <property type="entry name" value="ArsP_1"/>
    <property type="match status" value="1"/>
</dbReference>
<evidence type="ECO:0000256" key="1">
    <source>
        <dbReference type="ARBA" id="ARBA00004651"/>
    </source>
</evidence>
<evidence type="ECO:0000256" key="6">
    <source>
        <dbReference type="ARBA" id="ARBA00023136"/>
    </source>
</evidence>
<keyword evidence="5 7" id="KW-1133">Transmembrane helix</keyword>
<keyword evidence="9" id="KW-1185">Reference proteome</keyword>
<feature type="transmembrane region" description="Helical" evidence="7">
    <location>
        <begin position="342"/>
        <end position="363"/>
    </location>
</feature>
<dbReference type="OrthoDB" id="6397936at2"/>
<keyword evidence="4 7" id="KW-0812">Transmembrane</keyword>
<feature type="transmembrane region" description="Helical" evidence="7">
    <location>
        <begin position="174"/>
        <end position="196"/>
    </location>
</feature>
<dbReference type="Proteomes" id="UP000199758">
    <property type="component" value="Unassembled WGS sequence"/>
</dbReference>
<evidence type="ECO:0000313" key="8">
    <source>
        <dbReference type="EMBL" id="SHG44451.1"/>
    </source>
</evidence>
<organism evidence="8 9">
    <name type="scientific">Hydrocarboniphaga daqingensis</name>
    <dbReference type="NCBI Taxonomy" id="490188"/>
    <lineage>
        <taxon>Bacteria</taxon>
        <taxon>Pseudomonadati</taxon>
        <taxon>Pseudomonadota</taxon>
        <taxon>Gammaproteobacteria</taxon>
        <taxon>Nevskiales</taxon>
        <taxon>Nevskiaceae</taxon>
        <taxon>Hydrocarboniphaga</taxon>
    </lineage>
</organism>
<feature type="transmembrane region" description="Helical" evidence="7">
    <location>
        <begin position="148"/>
        <end position="168"/>
    </location>
</feature>
<protein>
    <submittedName>
        <fullName evidence="8">Uncharacterized membrane protein YraQ, UPF0718 family</fullName>
    </submittedName>
</protein>
<feature type="transmembrane region" description="Helical" evidence="7">
    <location>
        <begin position="87"/>
        <end position="108"/>
    </location>
</feature>
<feature type="transmembrane region" description="Helical" evidence="7">
    <location>
        <begin position="54"/>
        <end position="75"/>
    </location>
</feature>
<feature type="transmembrane region" description="Helical" evidence="7">
    <location>
        <begin position="505"/>
        <end position="524"/>
    </location>
</feature>
<gene>
    <name evidence="8" type="ORF">SAMN04488068_0222</name>
</gene>
<evidence type="ECO:0000256" key="2">
    <source>
        <dbReference type="ARBA" id="ARBA00006386"/>
    </source>
</evidence>
<dbReference type="AlphaFoldDB" id="A0A1M5JV83"/>
<reference evidence="8 9" key="1">
    <citation type="submission" date="2016-11" db="EMBL/GenBank/DDBJ databases">
        <authorList>
            <person name="Jaros S."/>
            <person name="Januszkiewicz K."/>
            <person name="Wedrychowicz H."/>
        </authorList>
    </citation>
    <scope>NUCLEOTIDE SEQUENCE [LARGE SCALE GENOMIC DNA]</scope>
    <source>
        <strain evidence="8 9">CGMCC 1.7049</strain>
    </source>
</reference>
<feature type="transmembrane region" description="Helical" evidence="7">
    <location>
        <begin position="315"/>
        <end position="336"/>
    </location>
</feature>
<name>A0A1M5JV83_9GAMM</name>
<comment type="similarity">
    <text evidence="2">Belongs to the UPF0718 family.</text>
</comment>
<comment type="subcellular location">
    <subcellularLocation>
        <location evidence="1">Cell membrane</location>
        <topology evidence="1">Multi-pass membrane protein</topology>
    </subcellularLocation>
</comment>
<keyword evidence="6 7" id="KW-0472">Membrane</keyword>
<feature type="transmembrane region" description="Helical" evidence="7">
    <location>
        <begin position="417"/>
        <end position="439"/>
    </location>
</feature>
<feature type="transmembrane region" description="Helical" evidence="7">
    <location>
        <begin position="544"/>
        <end position="566"/>
    </location>
</feature>
<evidence type="ECO:0000256" key="7">
    <source>
        <dbReference type="SAM" id="Phobius"/>
    </source>
</evidence>
<feature type="transmembrane region" description="Helical" evidence="7">
    <location>
        <begin position="459"/>
        <end position="484"/>
    </location>
</feature>
<dbReference type="GO" id="GO:0005886">
    <property type="term" value="C:plasma membrane"/>
    <property type="evidence" value="ECO:0007669"/>
    <property type="project" value="UniProtKB-SubCell"/>
</dbReference>
<dbReference type="RefSeq" id="WP_072892845.1">
    <property type="nucleotide sequence ID" value="NZ_FQWZ01000001.1"/>
</dbReference>
<feature type="transmembrane region" description="Helical" evidence="7">
    <location>
        <begin position="120"/>
        <end position="141"/>
    </location>
</feature>
<evidence type="ECO:0000313" key="9">
    <source>
        <dbReference type="Proteomes" id="UP000199758"/>
    </source>
</evidence>
<evidence type="ECO:0000256" key="4">
    <source>
        <dbReference type="ARBA" id="ARBA00022692"/>
    </source>
</evidence>
<keyword evidence="3" id="KW-1003">Cell membrane</keyword>